<reference evidence="4" key="2">
    <citation type="submission" date="2021-01" db="EMBL/GenBank/DDBJ databases">
        <title>Pan-genome distribution and transcriptional activeness of fungal secondary metabolism genes in Aspergillus section Fumigati.</title>
        <authorList>
            <person name="Takahashi H."/>
            <person name="Umemura M."/>
            <person name="Ninomiya A."/>
            <person name="Kusuya Y."/>
            <person name="Urayama S."/>
            <person name="Shimizu M."/>
            <person name="Watanabe A."/>
            <person name="Kamei K."/>
            <person name="Yaguchi T."/>
            <person name="Hagiwara D."/>
        </authorList>
    </citation>
    <scope>NUCLEOTIDE SEQUENCE</scope>
    <source>
        <strain evidence="4">IFM 46973</strain>
    </source>
</reference>
<comment type="similarity">
    <text evidence="2">Belongs to the ustYa family.</text>
</comment>
<dbReference type="AlphaFoldDB" id="A0A8E0QNF2"/>
<sequence>MTLGKYERLRQLESLNDQNIPFLTEDVDATKIELGRARYKRLRKVLVAQWVAILFLCSVILVGSLPISKINKYYIPDEIYSPAQHIVRYHNIAFNPANPKSKSKYMGPPTDENNKAWRDLYDAGMSAIPMEDAAKLVNSTAPIPGAPGYYDTLRTTVWGVPMQEHHAHGTQDDISLGPLHLDHCIDALRQSIMCSSDISPVVYSWNEAAQRVKGYSGTVHTCRDFEAIRQWAIEHQAPEIDYSVHVPDPLKGEMF</sequence>
<dbReference type="InterPro" id="IPR021765">
    <property type="entry name" value="UstYa-like"/>
</dbReference>
<keyword evidence="3" id="KW-1133">Transmembrane helix</keyword>
<reference evidence="4" key="1">
    <citation type="journal article" date="2015" name="Genome Announc.">
        <title>Draft Genome Sequence of the Pathogenic Filamentous Fungus Aspergillus udagawae Strain IFM 46973T.</title>
        <authorList>
            <person name="Kusuya Y."/>
            <person name="Takahashi-Nakaguchi A."/>
            <person name="Takahashi H."/>
            <person name="Yaguchi T."/>
        </authorList>
    </citation>
    <scope>NUCLEOTIDE SEQUENCE</scope>
    <source>
        <strain evidence="4">IFM 46973</strain>
    </source>
</reference>
<dbReference type="Proteomes" id="UP000036893">
    <property type="component" value="Unassembled WGS sequence"/>
</dbReference>
<evidence type="ECO:0000256" key="3">
    <source>
        <dbReference type="SAM" id="Phobius"/>
    </source>
</evidence>
<proteinExistence type="inferred from homology"/>
<evidence type="ECO:0000256" key="2">
    <source>
        <dbReference type="ARBA" id="ARBA00035112"/>
    </source>
</evidence>
<comment type="caution">
    <text evidence="4">The sequence shown here is derived from an EMBL/GenBank/DDBJ whole genome shotgun (WGS) entry which is preliminary data.</text>
</comment>
<evidence type="ECO:0000313" key="5">
    <source>
        <dbReference type="Proteomes" id="UP000036893"/>
    </source>
</evidence>
<dbReference type="Pfam" id="PF11807">
    <property type="entry name" value="UstYa"/>
    <property type="match status" value="1"/>
</dbReference>
<dbReference type="RefSeq" id="XP_043144543.1">
    <property type="nucleotide sequence ID" value="XM_043288608.1"/>
</dbReference>
<dbReference type="PANTHER" id="PTHR33365">
    <property type="entry name" value="YALI0B05434P"/>
    <property type="match status" value="1"/>
</dbReference>
<keyword evidence="3" id="KW-0812">Transmembrane</keyword>
<accession>A0A8E0QNF2</accession>
<evidence type="ECO:0000313" key="4">
    <source>
        <dbReference type="EMBL" id="GIC87277.1"/>
    </source>
</evidence>
<organism evidence="4 5">
    <name type="scientific">Aspergillus udagawae</name>
    <dbReference type="NCBI Taxonomy" id="91492"/>
    <lineage>
        <taxon>Eukaryota</taxon>
        <taxon>Fungi</taxon>
        <taxon>Dikarya</taxon>
        <taxon>Ascomycota</taxon>
        <taxon>Pezizomycotina</taxon>
        <taxon>Eurotiomycetes</taxon>
        <taxon>Eurotiomycetidae</taxon>
        <taxon>Eurotiales</taxon>
        <taxon>Aspergillaceae</taxon>
        <taxon>Aspergillus</taxon>
        <taxon>Aspergillus subgen. Fumigati</taxon>
    </lineage>
</organism>
<gene>
    <name evidence="4" type="ORF">Aud_003661</name>
</gene>
<feature type="transmembrane region" description="Helical" evidence="3">
    <location>
        <begin position="45"/>
        <end position="67"/>
    </location>
</feature>
<dbReference type="PANTHER" id="PTHR33365:SF4">
    <property type="entry name" value="CYCLOCHLOROTINE BIOSYNTHESIS PROTEIN O"/>
    <property type="match status" value="1"/>
</dbReference>
<keyword evidence="3" id="KW-0472">Membrane</keyword>
<dbReference type="EMBL" id="BBXM02000002">
    <property type="protein sequence ID" value="GIC87277.1"/>
    <property type="molecule type" value="Genomic_DNA"/>
</dbReference>
<protein>
    <submittedName>
        <fullName evidence="4">Uncharacterized protein</fullName>
    </submittedName>
</protein>
<dbReference type="GO" id="GO:0043386">
    <property type="term" value="P:mycotoxin biosynthetic process"/>
    <property type="evidence" value="ECO:0007669"/>
    <property type="project" value="InterPro"/>
</dbReference>
<dbReference type="GeneID" id="66991137"/>
<name>A0A8E0QNF2_9EURO</name>
<evidence type="ECO:0000256" key="1">
    <source>
        <dbReference type="ARBA" id="ARBA00004685"/>
    </source>
</evidence>
<comment type="pathway">
    <text evidence="1">Mycotoxin biosynthesis.</text>
</comment>